<dbReference type="AlphaFoldDB" id="A0A9N9AVT7"/>
<gene>
    <name evidence="1" type="ORF">ALEPTO_LOCUS5609</name>
</gene>
<organism evidence="1 2">
    <name type="scientific">Ambispora leptoticha</name>
    <dbReference type="NCBI Taxonomy" id="144679"/>
    <lineage>
        <taxon>Eukaryota</taxon>
        <taxon>Fungi</taxon>
        <taxon>Fungi incertae sedis</taxon>
        <taxon>Mucoromycota</taxon>
        <taxon>Glomeromycotina</taxon>
        <taxon>Glomeromycetes</taxon>
        <taxon>Archaeosporales</taxon>
        <taxon>Ambisporaceae</taxon>
        <taxon>Ambispora</taxon>
    </lineage>
</organism>
<protein>
    <submittedName>
        <fullName evidence="1">12612_t:CDS:1</fullName>
    </submittedName>
</protein>
<dbReference type="Gene3D" id="3.90.25.10">
    <property type="entry name" value="UDP-galactose 4-epimerase, domain 1"/>
    <property type="match status" value="1"/>
</dbReference>
<sequence length="327" mass="36578">MTETNTTSNKISVFVSGGYEPLAKTLVKELYTRPDIIGEIRLGLFDGQMPLDTVRGGAKIAQIIPSKKETIESALKGIDAAFIWRTENEDENLIFQYIDAILEQANNDVKGLVILSSYDDSPNSGKEIEEYLVNKSSSLKSPPSVIMLKVPIFTHHFDLYVKSLVSEKILQLPIGIEGRFAPLDDNDFAIAITNLLVKTATTANDAQKIDPNAHIKTITLNGPKFYTGPELAEKLSIIRKEEISFSGTSLNEAEVFLSHVLPPNSESRIKRYQELYRAIRDGEIVNDYDYDLNKLLGGQQPRDVDAYFSEIFSRGSMSQSVRQYRGF</sequence>
<dbReference type="EMBL" id="CAJVPS010001623">
    <property type="protein sequence ID" value="CAG8545242.1"/>
    <property type="molecule type" value="Genomic_DNA"/>
</dbReference>
<evidence type="ECO:0000313" key="1">
    <source>
        <dbReference type="EMBL" id="CAG8545242.1"/>
    </source>
</evidence>
<comment type="caution">
    <text evidence="1">The sequence shown here is derived from an EMBL/GenBank/DDBJ whole genome shotgun (WGS) entry which is preliminary data.</text>
</comment>
<dbReference type="Gene3D" id="3.40.50.720">
    <property type="entry name" value="NAD(P)-binding Rossmann-like Domain"/>
    <property type="match status" value="1"/>
</dbReference>
<dbReference type="OrthoDB" id="10254221at2759"/>
<dbReference type="Proteomes" id="UP000789508">
    <property type="component" value="Unassembled WGS sequence"/>
</dbReference>
<accession>A0A9N9AVT7</accession>
<evidence type="ECO:0000313" key="2">
    <source>
        <dbReference type="Proteomes" id="UP000789508"/>
    </source>
</evidence>
<proteinExistence type="predicted"/>
<keyword evidence="2" id="KW-1185">Reference proteome</keyword>
<name>A0A9N9AVT7_9GLOM</name>
<reference evidence="1" key="1">
    <citation type="submission" date="2021-06" db="EMBL/GenBank/DDBJ databases">
        <authorList>
            <person name="Kallberg Y."/>
            <person name="Tangrot J."/>
            <person name="Rosling A."/>
        </authorList>
    </citation>
    <scope>NUCLEOTIDE SEQUENCE</scope>
    <source>
        <strain evidence="1">FL130A</strain>
    </source>
</reference>